<evidence type="ECO:0008006" key="3">
    <source>
        <dbReference type="Google" id="ProtNLM"/>
    </source>
</evidence>
<gene>
    <name evidence="1" type="ORF">V6N11_061713</name>
</gene>
<reference evidence="1 2" key="1">
    <citation type="journal article" date="2024" name="G3 (Bethesda)">
        <title>Genome assembly of Hibiscus sabdariffa L. provides insights into metabolisms of medicinal natural products.</title>
        <authorList>
            <person name="Kim T."/>
        </authorList>
    </citation>
    <scope>NUCLEOTIDE SEQUENCE [LARGE SCALE GENOMIC DNA]</scope>
    <source>
        <strain evidence="1">TK-2024</strain>
        <tissue evidence="1">Old leaves</tissue>
    </source>
</reference>
<proteinExistence type="predicted"/>
<dbReference type="PANTHER" id="PTHR47723:SF19">
    <property type="entry name" value="POLYNUCLEOTIDYL TRANSFERASE, RIBONUCLEASE H-LIKE SUPERFAMILY PROTEIN"/>
    <property type="match status" value="1"/>
</dbReference>
<dbReference type="EMBL" id="JBBPBN010001389">
    <property type="protein sequence ID" value="KAK8478332.1"/>
    <property type="molecule type" value="Genomic_DNA"/>
</dbReference>
<sequence>MVTSEGQWAWDHFHHLLSNDVLEYIAAVKALGPSSNQKIFDLDAIDGGDVLERSRRLAMEATHAIKLEHLYHRSNSSVRQPSVRWNPPRSGVWKLNVDGARNLADGSASCGGVIRDSHGTWIVGFSKYIGKCSALEA</sequence>
<dbReference type="CDD" id="cd06222">
    <property type="entry name" value="RNase_H_like"/>
    <property type="match status" value="1"/>
</dbReference>
<accession>A0ABR1ZDI2</accession>
<dbReference type="Proteomes" id="UP001396334">
    <property type="component" value="Unassembled WGS sequence"/>
</dbReference>
<name>A0ABR1ZDI2_9ROSI</name>
<dbReference type="PANTHER" id="PTHR47723">
    <property type="entry name" value="OS05G0353850 PROTEIN"/>
    <property type="match status" value="1"/>
</dbReference>
<protein>
    <recommendedName>
        <fullName evidence="3">RNase H type-1 domain-containing protein</fullName>
    </recommendedName>
</protein>
<evidence type="ECO:0000313" key="1">
    <source>
        <dbReference type="EMBL" id="KAK8478332.1"/>
    </source>
</evidence>
<keyword evidence="2" id="KW-1185">Reference proteome</keyword>
<dbReference type="InterPro" id="IPR044730">
    <property type="entry name" value="RNase_H-like_dom_plant"/>
</dbReference>
<organism evidence="1 2">
    <name type="scientific">Hibiscus sabdariffa</name>
    <name type="common">roselle</name>
    <dbReference type="NCBI Taxonomy" id="183260"/>
    <lineage>
        <taxon>Eukaryota</taxon>
        <taxon>Viridiplantae</taxon>
        <taxon>Streptophyta</taxon>
        <taxon>Embryophyta</taxon>
        <taxon>Tracheophyta</taxon>
        <taxon>Spermatophyta</taxon>
        <taxon>Magnoliopsida</taxon>
        <taxon>eudicotyledons</taxon>
        <taxon>Gunneridae</taxon>
        <taxon>Pentapetalae</taxon>
        <taxon>rosids</taxon>
        <taxon>malvids</taxon>
        <taxon>Malvales</taxon>
        <taxon>Malvaceae</taxon>
        <taxon>Malvoideae</taxon>
        <taxon>Hibiscus</taxon>
    </lineage>
</organism>
<dbReference type="InterPro" id="IPR053151">
    <property type="entry name" value="RNase_H-like"/>
</dbReference>
<evidence type="ECO:0000313" key="2">
    <source>
        <dbReference type="Proteomes" id="UP001396334"/>
    </source>
</evidence>
<comment type="caution">
    <text evidence="1">The sequence shown here is derived from an EMBL/GenBank/DDBJ whole genome shotgun (WGS) entry which is preliminary data.</text>
</comment>